<reference evidence="2" key="1">
    <citation type="journal article" date="2022" name="Mol. Ecol. Resour.">
        <title>The genomes of chicory, endive, great burdock and yacon provide insights into Asteraceae palaeo-polyploidization history and plant inulin production.</title>
        <authorList>
            <person name="Fan W."/>
            <person name="Wang S."/>
            <person name="Wang H."/>
            <person name="Wang A."/>
            <person name="Jiang F."/>
            <person name="Liu H."/>
            <person name="Zhao H."/>
            <person name="Xu D."/>
            <person name="Zhang Y."/>
        </authorList>
    </citation>
    <scope>NUCLEOTIDE SEQUENCE [LARGE SCALE GENOMIC DNA]</scope>
    <source>
        <strain evidence="2">cv. Yunnan</strain>
    </source>
</reference>
<dbReference type="EMBL" id="CM042039">
    <property type="protein sequence ID" value="KAI3727384.1"/>
    <property type="molecule type" value="Genomic_DNA"/>
</dbReference>
<gene>
    <name evidence="1" type="ORF">L1987_67198</name>
</gene>
<dbReference type="Proteomes" id="UP001056120">
    <property type="component" value="Linkage Group LG22"/>
</dbReference>
<proteinExistence type="predicted"/>
<protein>
    <submittedName>
        <fullName evidence="1">Uncharacterized protein</fullName>
    </submittedName>
</protein>
<name>A0ACB9BZ91_9ASTR</name>
<sequence>MSGPLALSSSFDIAGCKLLPFESCNWSSREEEEEDVSKSLRHFECPKPIPPSASASAWDKEEKARSHLSCVIWLVTGTKEIQAWVNLQNAKAEAQSRKLEDYVPNPCEDTSTIVSWELNLDINPQVKIQKMRSKFEEKRMTSVDRKAEELRAAALSDHNMQPPKSTIQFSGSCACFPCSPLQHY</sequence>
<keyword evidence="2" id="KW-1185">Reference proteome</keyword>
<organism evidence="1 2">
    <name type="scientific">Smallanthus sonchifolius</name>
    <dbReference type="NCBI Taxonomy" id="185202"/>
    <lineage>
        <taxon>Eukaryota</taxon>
        <taxon>Viridiplantae</taxon>
        <taxon>Streptophyta</taxon>
        <taxon>Embryophyta</taxon>
        <taxon>Tracheophyta</taxon>
        <taxon>Spermatophyta</taxon>
        <taxon>Magnoliopsida</taxon>
        <taxon>eudicotyledons</taxon>
        <taxon>Gunneridae</taxon>
        <taxon>Pentapetalae</taxon>
        <taxon>asterids</taxon>
        <taxon>campanulids</taxon>
        <taxon>Asterales</taxon>
        <taxon>Asteraceae</taxon>
        <taxon>Asteroideae</taxon>
        <taxon>Heliantheae alliance</taxon>
        <taxon>Millerieae</taxon>
        <taxon>Smallanthus</taxon>
    </lineage>
</organism>
<evidence type="ECO:0000313" key="1">
    <source>
        <dbReference type="EMBL" id="KAI3727384.1"/>
    </source>
</evidence>
<evidence type="ECO:0000313" key="2">
    <source>
        <dbReference type="Proteomes" id="UP001056120"/>
    </source>
</evidence>
<reference evidence="1 2" key="2">
    <citation type="journal article" date="2022" name="Mol. Ecol. Resour.">
        <title>The genomes of chicory, endive, great burdock and yacon provide insights into Asteraceae paleo-polyploidization history and plant inulin production.</title>
        <authorList>
            <person name="Fan W."/>
            <person name="Wang S."/>
            <person name="Wang H."/>
            <person name="Wang A."/>
            <person name="Jiang F."/>
            <person name="Liu H."/>
            <person name="Zhao H."/>
            <person name="Xu D."/>
            <person name="Zhang Y."/>
        </authorList>
    </citation>
    <scope>NUCLEOTIDE SEQUENCE [LARGE SCALE GENOMIC DNA]</scope>
    <source>
        <strain evidence="2">cv. Yunnan</strain>
        <tissue evidence="1">Leaves</tissue>
    </source>
</reference>
<comment type="caution">
    <text evidence="1">The sequence shown here is derived from an EMBL/GenBank/DDBJ whole genome shotgun (WGS) entry which is preliminary data.</text>
</comment>
<accession>A0ACB9BZ91</accession>